<dbReference type="AlphaFoldDB" id="A0A1Y2CTW9"/>
<evidence type="ECO:0000313" key="5">
    <source>
        <dbReference type="EMBL" id="ORY49785.1"/>
    </source>
</evidence>
<dbReference type="InterPro" id="IPR027417">
    <property type="entry name" value="P-loop_NTPase"/>
</dbReference>
<dbReference type="GO" id="GO:0016887">
    <property type="term" value="F:ATP hydrolysis activity"/>
    <property type="evidence" value="ECO:0007669"/>
    <property type="project" value="InterPro"/>
</dbReference>
<evidence type="ECO:0000259" key="4">
    <source>
        <dbReference type="SMART" id="SM00382"/>
    </source>
</evidence>
<dbReference type="Gene3D" id="3.40.50.300">
    <property type="entry name" value="P-loop containing nucleotide triphosphate hydrolases"/>
    <property type="match status" value="1"/>
</dbReference>
<organism evidence="5 6">
    <name type="scientific">Rhizoclosmatium globosum</name>
    <dbReference type="NCBI Taxonomy" id="329046"/>
    <lineage>
        <taxon>Eukaryota</taxon>
        <taxon>Fungi</taxon>
        <taxon>Fungi incertae sedis</taxon>
        <taxon>Chytridiomycota</taxon>
        <taxon>Chytridiomycota incertae sedis</taxon>
        <taxon>Chytridiomycetes</taxon>
        <taxon>Chytridiales</taxon>
        <taxon>Chytriomycetaceae</taxon>
        <taxon>Rhizoclosmatium</taxon>
    </lineage>
</organism>
<name>A0A1Y2CTW9_9FUNG</name>
<dbReference type="OrthoDB" id="10254455at2759"/>
<evidence type="ECO:0000256" key="1">
    <source>
        <dbReference type="ARBA" id="ARBA00006914"/>
    </source>
</evidence>
<dbReference type="GO" id="GO:0005524">
    <property type="term" value="F:ATP binding"/>
    <property type="evidence" value="ECO:0007669"/>
    <property type="project" value="UniProtKB-KW"/>
</dbReference>
<keyword evidence="6" id="KW-1185">Reference proteome</keyword>
<sequence length="234" mass="25691">MSGVRRGEGPYSGEFVFWWERWDFGRWERCKGVLLYGPPGTGKTMLAKAVATECKANFLAVSVAGIVKGLIGESEKQIANLFAQAKATSPCIIFLDEIESVFASRESSGDFSQKILAQLVQEMDALGVSKENEDAPQVVVLAATNYPALMDATLLRPGRIDRLIAVRAPNLSQRASIFRVYASKTPCRDGIDWTEWARRVKGLLVLVFQSCSVKPVGCVGALWWGRNVSSATRI</sequence>
<dbReference type="InterPro" id="IPR003593">
    <property type="entry name" value="AAA+_ATPase"/>
</dbReference>
<dbReference type="Proteomes" id="UP000193642">
    <property type="component" value="Unassembled WGS sequence"/>
</dbReference>
<dbReference type="SUPFAM" id="SSF52540">
    <property type="entry name" value="P-loop containing nucleoside triphosphate hydrolases"/>
    <property type="match status" value="1"/>
</dbReference>
<dbReference type="Pfam" id="PF00004">
    <property type="entry name" value="AAA"/>
    <property type="match status" value="1"/>
</dbReference>
<protein>
    <submittedName>
        <fullName evidence="5">AAA-domain-containing protein</fullName>
    </submittedName>
</protein>
<reference evidence="5 6" key="1">
    <citation type="submission" date="2016-07" db="EMBL/GenBank/DDBJ databases">
        <title>Pervasive Adenine N6-methylation of Active Genes in Fungi.</title>
        <authorList>
            <consortium name="DOE Joint Genome Institute"/>
            <person name="Mondo S.J."/>
            <person name="Dannebaum R.O."/>
            <person name="Kuo R.C."/>
            <person name="Labutti K."/>
            <person name="Haridas S."/>
            <person name="Kuo A."/>
            <person name="Salamov A."/>
            <person name="Ahrendt S.R."/>
            <person name="Lipzen A."/>
            <person name="Sullivan W."/>
            <person name="Andreopoulos W.B."/>
            <person name="Clum A."/>
            <person name="Lindquist E."/>
            <person name="Daum C."/>
            <person name="Ramamoorthy G.K."/>
            <person name="Gryganskyi A."/>
            <person name="Culley D."/>
            <person name="Magnuson J.K."/>
            <person name="James T.Y."/>
            <person name="O'Malley M.A."/>
            <person name="Stajich J.E."/>
            <person name="Spatafora J.W."/>
            <person name="Visel A."/>
            <person name="Grigoriev I.V."/>
        </authorList>
    </citation>
    <scope>NUCLEOTIDE SEQUENCE [LARGE SCALE GENOMIC DNA]</scope>
    <source>
        <strain evidence="5 6">JEL800</strain>
    </source>
</reference>
<proteinExistence type="inferred from homology"/>
<comment type="similarity">
    <text evidence="1">Belongs to the AAA ATPase family.</text>
</comment>
<dbReference type="InterPro" id="IPR003959">
    <property type="entry name" value="ATPase_AAA_core"/>
</dbReference>
<accession>A0A1Y2CTW9</accession>
<feature type="domain" description="AAA+ ATPase" evidence="4">
    <location>
        <begin position="29"/>
        <end position="170"/>
    </location>
</feature>
<dbReference type="PANTHER" id="PTHR23077:SF171">
    <property type="entry name" value="NUCLEAR VALOSIN-CONTAINING PROTEIN-LIKE"/>
    <property type="match status" value="1"/>
</dbReference>
<comment type="caution">
    <text evidence="5">The sequence shown here is derived from an EMBL/GenBank/DDBJ whole genome shotgun (WGS) entry which is preliminary data.</text>
</comment>
<evidence type="ECO:0000313" key="6">
    <source>
        <dbReference type="Proteomes" id="UP000193642"/>
    </source>
</evidence>
<evidence type="ECO:0000256" key="2">
    <source>
        <dbReference type="ARBA" id="ARBA00022741"/>
    </source>
</evidence>
<dbReference type="STRING" id="329046.A0A1Y2CTW9"/>
<gene>
    <name evidence="5" type="ORF">BCR33DRAFT_656961</name>
</gene>
<keyword evidence="2" id="KW-0547">Nucleotide-binding</keyword>
<dbReference type="PANTHER" id="PTHR23077">
    <property type="entry name" value="AAA-FAMILY ATPASE"/>
    <property type="match status" value="1"/>
</dbReference>
<dbReference type="SMART" id="SM00382">
    <property type="entry name" value="AAA"/>
    <property type="match status" value="1"/>
</dbReference>
<keyword evidence="3" id="KW-0067">ATP-binding</keyword>
<dbReference type="EMBL" id="MCGO01000008">
    <property type="protein sequence ID" value="ORY49785.1"/>
    <property type="molecule type" value="Genomic_DNA"/>
</dbReference>
<dbReference type="Gene3D" id="1.10.8.60">
    <property type="match status" value="1"/>
</dbReference>
<dbReference type="InterPro" id="IPR050168">
    <property type="entry name" value="AAA_ATPase_domain"/>
</dbReference>
<evidence type="ECO:0000256" key="3">
    <source>
        <dbReference type="ARBA" id="ARBA00022840"/>
    </source>
</evidence>